<evidence type="ECO:0000313" key="1">
    <source>
        <dbReference type="EMBL" id="RNL80710.1"/>
    </source>
</evidence>
<name>A0A3N0DYM4_9ACTN</name>
<dbReference type="AlphaFoldDB" id="A0A3N0DYM4"/>
<dbReference type="OrthoDB" id="3430870at2"/>
<evidence type="ECO:0000313" key="2">
    <source>
        <dbReference type="Proteomes" id="UP000269198"/>
    </source>
</evidence>
<reference evidence="1 2" key="1">
    <citation type="submission" date="2018-11" db="EMBL/GenBank/DDBJ databases">
        <title>The genome draft of YIM 96095.</title>
        <authorList>
            <person name="Tang S.-K."/>
            <person name="Chunyu W.-X."/>
            <person name="Feng Y.-Z."/>
        </authorList>
    </citation>
    <scope>NUCLEOTIDE SEQUENCE [LARGE SCALE GENOMIC DNA]</scope>
    <source>
        <strain evidence="1 2">YIM 96095</strain>
    </source>
</reference>
<sequence>MTTPIDPRALVGQWVRLARDDGPPTIGVLVSVRPATGPDGHPMWNWRLRCSQGTTIYGGGGLPITLLAPAHRADIRRARRHLRRRRDHYTALALGHERQYPQLAHEATMAASDLESLQTQLASHR</sequence>
<protein>
    <submittedName>
        <fullName evidence="1">Uncharacterized protein</fullName>
    </submittedName>
</protein>
<dbReference type="RefSeq" id="WP_123203445.1">
    <property type="nucleotide sequence ID" value="NZ_RJMB01000035.1"/>
</dbReference>
<keyword evidence="2" id="KW-1185">Reference proteome</keyword>
<dbReference type="EMBL" id="RJMB01000035">
    <property type="protein sequence ID" value="RNL80710.1"/>
    <property type="molecule type" value="Genomic_DNA"/>
</dbReference>
<comment type="caution">
    <text evidence="1">The sequence shown here is derived from an EMBL/GenBank/DDBJ whole genome shotgun (WGS) entry which is preliminary data.</text>
</comment>
<proteinExistence type="predicted"/>
<organism evidence="1 2">
    <name type="scientific">Halostreptopolyspora alba</name>
    <dbReference type="NCBI Taxonomy" id="2487137"/>
    <lineage>
        <taxon>Bacteria</taxon>
        <taxon>Bacillati</taxon>
        <taxon>Actinomycetota</taxon>
        <taxon>Actinomycetes</taxon>
        <taxon>Streptosporangiales</taxon>
        <taxon>Nocardiopsidaceae</taxon>
        <taxon>Halostreptopolyspora</taxon>
    </lineage>
</organism>
<dbReference type="Proteomes" id="UP000269198">
    <property type="component" value="Unassembled WGS sequence"/>
</dbReference>
<accession>A0A3N0DYM4</accession>
<gene>
    <name evidence="1" type="ORF">EFW17_22515</name>
</gene>